<proteinExistence type="predicted"/>
<evidence type="ECO:0000313" key="2">
    <source>
        <dbReference type="Proteomes" id="UP000050417"/>
    </source>
</evidence>
<dbReference type="AlphaFoldDB" id="A0A0P6XSC7"/>
<organism evidence="1 2">
    <name type="scientific">Ornatilinea apprima</name>
    <dbReference type="NCBI Taxonomy" id="1134406"/>
    <lineage>
        <taxon>Bacteria</taxon>
        <taxon>Bacillati</taxon>
        <taxon>Chloroflexota</taxon>
        <taxon>Anaerolineae</taxon>
        <taxon>Anaerolineales</taxon>
        <taxon>Anaerolineaceae</taxon>
        <taxon>Ornatilinea</taxon>
    </lineage>
</organism>
<keyword evidence="2" id="KW-1185">Reference proteome</keyword>
<evidence type="ECO:0000313" key="1">
    <source>
        <dbReference type="EMBL" id="KPL75531.1"/>
    </source>
</evidence>
<gene>
    <name evidence="1" type="ORF">ADN00_12885</name>
</gene>
<dbReference type="EMBL" id="LGCL01000027">
    <property type="protein sequence ID" value="KPL75531.1"/>
    <property type="molecule type" value="Genomic_DNA"/>
</dbReference>
<reference evidence="1 2" key="1">
    <citation type="submission" date="2015-07" db="EMBL/GenBank/DDBJ databases">
        <title>Genome sequence of Ornatilinea apprima DSM 23815.</title>
        <authorList>
            <person name="Hemp J."/>
            <person name="Ward L.M."/>
            <person name="Pace L.A."/>
            <person name="Fischer W.W."/>
        </authorList>
    </citation>
    <scope>NUCLEOTIDE SEQUENCE [LARGE SCALE GENOMIC DNA]</scope>
    <source>
        <strain evidence="1 2">P3M-1</strain>
    </source>
</reference>
<sequence>MPVFRMVCTRSSNRWWCWRISARCSSRRLRKLCTPCKRRRRWNWSQSRQPMSRSTTCCQRRFVAQTASRWCLSAQIGSRKRWWKQPQRPAFSRQANGLI</sequence>
<protein>
    <submittedName>
        <fullName evidence="1">Uncharacterized protein</fullName>
    </submittedName>
</protein>
<comment type="caution">
    <text evidence="1">The sequence shown here is derived from an EMBL/GenBank/DDBJ whole genome shotgun (WGS) entry which is preliminary data.</text>
</comment>
<accession>A0A0P6XSC7</accession>
<dbReference type="Proteomes" id="UP000050417">
    <property type="component" value="Unassembled WGS sequence"/>
</dbReference>
<name>A0A0P6XSC7_9CHLR</name>